<name>A0A934QYI3_9PSEU</name>
<evidence type="ECO:0000313" key="2">
    <source>
        <dbReference type="Proteomes" id="UP000635245"/>
    </source>
</evidence>
<accession>A0A934QYI3</accession>
<dbReference type="EMBL" id="JAENJH010000013">
    <property type="protein sequence ID" value="MBK1789090.1"/>
    <property type="molecule type" value="Genomic_DNA"/>
</dbReference>
<sequence>MASSLGSINAATADVGAAAGQLDPAGAAQARAAAEQILAGHTPCAKALPGCQSLLAAEQEVASRFTEFLTQVEQGVAAYQGIAVASADDYVARDGAGRAAVSGAAGGEGGR</sequence>
<dbReference type="Proteomes" id="UP000635245">
    <property type="component" value="Unassembled WGS sequence"/>
</dbReference>
<gene>
    <name evidence="1" type="ORF">JHE00_32570</name>
</gene>
<keyword evidence="2" id="KW-1185">Reference proteome</keyword>
<dbReference type="RefSeq" id="WP_200325669.1">
    <property type="nucleotide sequence ID" value="NZ_JAENJH010000013.1"/>
</dbReference>
<dbReference type="AlphaFoldDB" id="A0A934QYI3"/>
<proteinExistence type="predicted"/>
<evidence type="ECO:0000313" key="1">
    <source>
        <dbReference type="EMBL" id="MBK1789090.1"/>
    </source>
</evidence>
<comment type="caution">
    <text evidence="1">The sequence shown here is derived from an EMBL/GenBank/DDBJ whole genome shotgun (WGS) entry which is preliminary data.</text>
</comment>
<protein>
    <submittedName>
        <fullName evidence="1">Uncharacterized protein</fullName>
    </submittedName>
</protein>
<organism evidence="1 2">
    <name type="scientific">Prauserella cavernicola</name>
    <dbReference type="NCBI Taxonomy" id="2800127"/>
    <lineage>
        <taxon>Bacteria</taxon>
        <taxon>Bacillati</taxon>
        <taxon>Actinomycetota</taxon>
        <taxon>Actinomycetes</taxon>
        <taxon>Pseudonocardiales</taxon>
        <taxon>Pseudonocardiaceae</taxon>
        <taxon>Prauserella</taxon>
    </lineage>
</organism>
<reference evidence="1" key="1">
    <citation type="submission" date="2020-12" db="EMBL/GenBank/DDBJ databases">
        <title>Prauserella sp. ASG 168, a novel actinomycete isolated from cave rock.</title>
        <authorList>
            <person name="Suriyachadkun C."/>
        </authorList>
    </citation>
    <scope>NUCLEOTIDE SEQUENCE</scope>
    <source>
        <strain evidence="1">ASG 168</strain>
    </source>
</reference>